<dbReference type="Pfam" id="PF03419">
    <property type="entry name" value="Peptidase_U4"/>
    <property type="match status" value="1"/>
</dbReference>
<dbReference type="EMBL" id="JBBMFF010000122">
    <property type="protein sequence ID" value="MEQ2510106.1"/>
    <property type="molecule type" value="Genomic_DNA"/>
</dbReference>
<feature type="transmembrane region" description="Helical" evidence="1">
    <location>
        <begin position="6"/>
        <end position="24"/>
    </location>
</feature>
<proteinExistence type="predicted"/>
<keyword evidence="1" id="KW-0812">Transmembrane</keyword>
<feature type="transmembrane region" description="Helical" evidence="1">
    <location>
        <begin position="85"/>
        <end position="103"/>
    </location>
</feature>
<dbReference type="EC" id="3.4.23.-" evidence="2"/>
<keyword evidence="1" id="KW-1133">Transmembrane helix</keyword>
<keyword evidence="1" id="KW-0472">Membrane</keyword>
<comment type="caution">
    <text evidence="2">The sequence shown here is derived from an EMBL/GenBank/DDBJ whole genome shotgun (WGS) entry which is preliminary data.</text>
</comment>
<feature type="transmembrane region" description="Helical" evidence="1">
    <location>
        <begin position="36"/>
        <end position="52"/>
    </location>
</feature>
<dbReference type="RefSeq" id="WP_349134810.1">
    <property type="nucleotide sequence ID" value="NZ_JBBMFF010000122.1"/>
</dbReference>
<name>A0ABV1G3Y1_9FIRM</name>
<gene>
    <name evidence="2" type="ORF">WMO66_02400</name>
</gene>
<dbReference type="Proteomes" id="UP001491552">
    <property type="component" value="Unassembled WGS sequence"/>
</dbReference>
<evidence type="ECO:0000256" key="1">
    <source>
        <dbReference type="SAM" id="Phobius"/>
    </source>
</evidence>
<feature type="transmembrane region" description="Helical" evidence="1">
    <location>
        <begin position="115"/>
        <end position="135"/>
    </location>
</feature>
<evidence type="ECO:0000313" key="3">
    <source>
        <dbReference type="Proteomes" id="UP001491552"/>
    </source>
</evidence>
<dbReference type="GO" id="GO:0016787">
    <property type="term" value="F:hydrolase activity"/>
    <property type="evidence" value="ECO:0007669"/>
    <property type="project" value="UniProtKB-KW"/>
</dbReference>
<accession>A0ABV1G3Y1</accession>
<sequence>MTVYLDSVFALNFAVNWLLLHAAARLGAAAVRPRRIAAAAALGAAYAVAVYLPGCGVLAGWAGKLAVTAALLAVAFGLRRETLRLAAVFGGVTLALCGAVYGLELLKHGRVRPGALWYPVTFSSLVLTAGGVYAATRLLLPRLSHAPDSVVPVRLTLGGRRVFLSALRDSGNTLCDPVTGEAVLVADWHCAARLLPHDGLRAADFAAPAALVLRLQRLHPRLIPFRAVGTGSGLLLALPCEEVRIGKRVQKNGLVAFSPTPVSDGGGYEALTGGKCDA</sequence>
<protein>
    <submittedName>
        <fullName evidence="2">Sigma-E processing peptidase SpoIIGA</fullName>
        <ecNumber evidence="2">3.4.23.-</ecNumber>
    </submittedName>
</protein>
<keyword evidence="2" id="KW-0378">Hydrolase</keyword>
<keyword evidence="3" id="KW-1185">Reference proteome</keyword>
<organism evidence="2 3">
    <name type="scientific">Faecousia intestinalis</name>
    <dbReference type="NCBI Taxonomy" id="3133167"/>
    <lineage>
        <taxon>Bacteria</taxon>
        <taxon>Bacillati</taxon>
        <taxon>Bacillota</taxon>
        <taxon>Clostridia</taxon>
        <taxon>Eubacteriales</taxon>
        <taxon>Oscillospiraceae</taxon>
        <taxon>Faecousia</taxon>
    </lineage>
</organism>
<dbReference type="InterPro" id="IPR005081">
    <property type="entry name" value="SpoIIGA"/>
</dbReference>
<reference evidence="2 3" key="1">
    <citation type="submission" date="2024-03" db="EMBL/GenBank/DDBJ databases">
        <title>Human intestinal bacterial collection.</title>
        <authorList>
            <person name="Pauvert C."/>
            <person name="Hitch T.C.A."/>
            <person name="Clavel T."/>
        </authorList>
    </citation>
    <scope>NUCLEOTIDE SEQUENCE [LARGE SCALE GENOMIC DNA]</scope>
    <source>
        <strain evidence="2 3">CLA-AA-H192</strain>
    </source>
</reference>
<evidence type="ECO:0000313" key="2">
    <source>
        <dbReference type="EMBL" id="MEQ2510106.1"/>
    </source>
</evidence>